<protein>
    <recommendedName>
        <fullName evidence="1">Calmodulin binding protein-like N-terminal domain-containing protein</fullName>
    </recommendedName>
</protein>
<dbReference type="Pfam" id="PF07887">
    <property type="entry name" value="Calmodulin_bind"/>
    <property type="match status" value="1"/>
</dbReference>
<dbReference type="GO" id="GO:0005634">
    <property type="term" value="C:nucleus"/>
    <property type="evidence" value="ECO:0007669"/>
    <property type="project" value="TreeGrafter"/>
</dbReference>
<dbReference type="PANTHER" id="PTHR31713:SF42">
    <property type="entry name" value="PROTEIN SAR DEFICIENT 1"/>
    <property type="match status" value="1"/>
</dbReference>
<reference evidence="2" key="1">
    <citation type="submission" date="2020-07" db="EMBL/GenBank/DDBJ databases">
        <title>Genome sequence and genetic diversity analysis of an under-domesticated orphan crop, white fonio (Digitaria exilis).</title>
        <authorList>
            <person name="Bennetzen J.L."/>
            <person name="Chen S."/>
            <person name="Ma X."/>
            <person name="Wang X."/>
            <person name="Yssel A.E.J."/>
            <person name="Chaluvadi S.R."/>
            <person name="Johnson M."/>
            <person name="Gangashetty P."/>
            <person name="Hamidou F."/>
            <person name="Sanogo M.D."/>
            <person name="Zwaenepoel A."/>
            <person name="Wallace J."/>
            <person name="Van De Peer Y."/>
            <person name="Van Deynze A."/>
        </authorList>
    </citation>
    <scope>NUCLEOTIDE SEQUENCE</scope>
    <source>
        <tissue evidence="2">Leaves</tissue>
    </source>
</reference>
<dbReference type="GO" id="GO:0043565">
    <property type="term" value="F:sequence-specific DNA binding"/>
    <property type="evidence" value="ECO:0007669"/>
    <property type="project" value="TreeGrafter"/>
</dbReference>
<dbReference type="PANTHER" id="PTHR31713">
    <property type="entry name" value="OS02G0177800 PROTEIN"/>
    <property type="match status" value="1"/>
</dbReference>
<comment type="caution">
    <text evidence="2">The sequence shown here is derived from an EMBL/GenBank/DDBJ whole genome shotgun (WGS) entry which is preliminary data.</text>
</comment>
<dbReference type="AlphaFoldDB" id="A0A835ENT3"/>
<dbReference type="GO" id="GO:0005516">
    <property type="term" value="F:calmodulin binding"/>
    <property type="evidence" value="ECO:0007669"/>
    <property type="project" value="InterPro"/>
</dbReference>
<sequence>MSVAPVVFFLVPLAASPHRPYAELVLEVRHGDPGAAGDGGGGEVVDSDFCSALLLCLRVAILLASAPASDERGRAHRHDRLREVKLTLKLVFKSPPRLPIHTGSRIVDATGNPLEVILVDAKTGSPWELPMRLSIAVVPLLGDFPPYDGKDWSAEEFEAAIVKGRKEDVPLLKSNYAVYHDMRDGRLSQQELQFTDDSWVRCRKFRIGAHLVIPRGIVGNTMTDQMWHMAVDHAKHCNPGDKVYVYSGANSTIYVDSVFSRLLKIELDLVLMKSSLLQRAPFNSLVVQLIVGDAMTYQMWHIATSHAEVCDPGDKVYVYSGTNSTIYVDSLFNQLLKIEIDGVECWPDELFNAKANIIVGDAMTYQMWHIATSHAEYCDPGDKVYAYICRENNTIYVDSVFSRLLKIKIDGVECRRDRLFNSKAKIMAVQQIILEAYENRHNLQEIDANMEELLDNSVCVIQELLSCAYMNSFSERSGYPGFNPSLYPWANHEGDYYLRRRRWLR</sequence>
<evidence type="ECO:0000313" key="2">
    <source>
        <dbReference type="EMBL" id="KAF8700220.1"/>
    </source>
</evidence>
<dbReference type="GO" id="GO:0080142">
    <property type="term" value="P:regulation of salicylic acid biosynthetic process"/>
    <property type="evidence" value="ECO:0007669"/>
    <property type="project" value="TreeGrafter"/>
</dbReference>
<dbReference type="InterPro" id="IPR046831">
    <property type="entry name" value="Calmodulin_bind_N"/>
</dbReference>
<name>A0A835ENT3_9POAL</name>
<dbReference type="GO" id="GO:0003700">
    <property type="term" value="F:DNA-binding transcription factor activity"/>
    <property type="evidence" value="ECO:0007669"/>
    <property type="project" value="TreeGrafter"/>
</dbReference>
<feature type="domain" description="Calmodulin binding protein-like N-terminal" evidence="1">
    <location>
        <begin position="88"/>
        <end position="212"/>
    </location>
</feature>
<accession>A0A835ENT3</accession>
<dbReference type="Proteomes" id="UP000636709">
    <property type="component" value="Unassembled WGS sequence"/>
</dbReference>
<organism evidence="2 3">
    <name type="scientific">Digitaria exilis</name>
    <dbReference type="NCBI Taxonomy" id="1010633"/>
    <lineage>
        <taxon>Eukaryota</taxon>
        <taxon>Viridiplantae</taxon>
        <taxon>Streptophyta</taxon>
        <taxon>Embryophyta</taxon>
        <taxon>Tracheophyta</taxon>
        <taxon>Spermatophyta</taxon>
        <taxon>Magnoliopsida</taxon>
        <taxon>Liliopsida</taxon>
        <taxon>Poales</taxon>
        <taxon>Poaceae</taxon>
        <taxon>PACMAD clade</taxon>
        <taxon>Panicoideae</taxon>
        <taxon>Panicodae</taxon>
        <taxon>Paniceae</taxon>
        <taxon>Anthephorinae</taxon>
        <taxon>Digitaria</taxon>
    </lineage>
</organism>
<proteinExistence type="predicted"/>
<evidence type="ECO:0000313" key="3">
    <source>
        <dbReference type="Proteomes" id="UP000636709"/>
    </source>
</evidence>
<gene>
    <name evidence="2" type="ORF">HU200_034599</name>
</gene>
<dbReference type="EMBL" id="JACEFO010001828">
    <property type="protein sequence ID" value="KAF8700220.1"/>
    <property type="molecule type" value="Genomic_DNA"/>
</dbReference>
<keyword evidence="3" id="KW-1185">Reference proteome</keyword>
<dbReference type="InterPro" id="IPR012416">
    <property type="entry name" value="CBP60"/>
</dbReference>
<evidence type="ECO:0000259" key="1">
    <source>
        <dbReference type="Pfam" id="PF07887"/>
    </source>
</evidence>